<reference evidence="1" key="1">
    <citation type="submission" date="2023-03" db="EMBL/GenBank/DDBJ databases">
        <title>Massive genome expansion in bonnet fungi (Mycena s.s.) driven by repeated elements and novel gene families across ecological guilds.</title>
        <authorList>
            <consortium name="Lawrence Berkeley National Laboratory"/>
            <person name="Harder C.B."/>
            <person name="Miyauchi S."/>
            <person name="Viragh M."/>
            <person name="Kuo A."/>
            <person name="Thoen E."/>
            <person name="Andreopoulos B."/>
            <person name="Lu D."/>
            <person name="Skrede I."/>
            <person name="Drula E."/>
            <person name="Henrissat B."/>
            <person name="Morin E."/>
            <person name="Kohler A."/>
            <person name="Barry K."/>
            <person name="LaButti K."/>
            <person name="Morin E."/>
            <person name="Salamov A."/>
            <person name="Lipzen A."/>
            <person name="Mereny Z."/>
            <person name="Hegedus B."/>
            <person name="Baldrian P."/>
            <person name="Stursova M."/>
            <person name="Weitz H."/>
            <person name="Taylor A."/>
            <person name="Grigoriev I.V."/>
            <person name="Nagy L.G."/>
            <person name="Martin F."/>
            <person name="Kauserud H."/>
        </authorList>
    </citation>
    <scope>NUCLEOTIDE SEQUENCE</scope>
    <source>
        <strain evidence="1">CBHHK002</strain>
    </source>
</reference>
<comment type="caution">
    <text evidence="1">The sequence shown here is derived from an EMBL/GenBank/DDBJ whole genome shotgun (WGS) entry which is preliminary data.</text>
</comment>
<dbReference type="AlphaFoldDB" id="A0AAD7AJ48"/>
<sequence length="105" mass="11737">FLPPYPAEINFGIMSGIIRLRTKYQVDSLRKRALVHLSSAFPSPSDPTSFSPGPGSASWSIEDNRWIWIIVLGRERSLDWILPLALYPCAMCTVAQLLNGIEFDG</sequence>
<organism evidence="1 2">
    <name type="scientific">Mycena albidolilacea</name>
    <dbReference type="NCBI Taxonomy" id="1033008"/>
    <lineage>
        <taxon>Eukaryota</taxon>
        <taxon>Fungi</taxon>
        <taxon>Dikarya</taxon>
        <taxon>Basidiomycota</taxon>
        <taxon>Agaricomycotina</taxon>
        <taxon>Agaricomycetes</taxon>
        <taxon>Agaricomycetidae</taxon>
        <taxon>Agaricales</taxon>
        <taxon>Marasmiineae</taxon>
        <taxon>Mycenaceae</taxon>
        <taxon>Mycena</taxon>
    </lineage>
</organism>
<dbReference type="EMBL" id="JARIHO010000006">
    <property type="protein sequence ID" value="KAJ7359972.1"/>
    <property type="molecule type" value="Genomic_DNA"/>
</dbReference>
<name>A0AAD7AJ48_9AGAR</name>
<keyword evidence="2" id="KW-1185">Reference proteome</keyword>
<feature type="non-terminal residue" evidence="1">
    <location>
        <position position="1"/>
    </location>
</feature>
<dbReference type="Proteomes" id="UP001218218">
    <property type="component" value="Unassembled WGS sequence"/>
</dbReference>
<proteinExistence type="predicted"/>
<accession>A0AAD7AJ48</accession>
<evidence type="ECO:0000313" key="1">
    <source>
        <dbReference type="EMBL" id="KAJ7359972.1"/>
    </source>
</evidence>
<gene>
    <name evidence="1" type="ORF">DFH08DRAFT_685761</name>
</gene>
<protein>
    <submittedName>
        <fullName evidence="1">Uncharacterized protein</fullName>
    </submittedName>
</protein>
<evidence type="ECO:0000313" key="2">
    <source>
        <dbReference type="Proteomes" id="UP001218218"/>
    </source>
</evidence>